<evidence type="ECO:0008006" key="3">
    <source>
        <dbReference type="Google" id="ProtNLM"/>
    </source>
</evidence>
<name>A0A432ZJN4_9GAMM</name>
<evidence type="ECO:0000313" key="2">
    <source>
        <dbReference type="Proteomes" id="UP000287908"/>
    </source>
</evidence>
<dbReference type="SUPFAM" id="SSF75169">
    <property type="entry name" value="DsrEFH-like"/>
    <property type="match status" value="1"/>
</dbReference>
<comment type="caution">
    <text evidence="1">The sequence shown here is derived from an EMBL/GenBank/DDBJ whole genome shotgun (WGS) entry which is preliminary data.</text>
</comment>
<protein>
    <recommendedName>
        <fullName evidence="3">Sulfurtransferase complex subunit TusB</fullName>
    </recommendedName>
</protein>
<keyword evidence="2" id="KW-1185">Reference proteome</keyword>
<dbReference type="Proteomes" id="UP000287908">
    <property type="component" value="Unassembled WGS sequence"/>
</dbReference>
<proteinExistence type="predicted"/>
<dbReference type="RefSeq" id="WP_126783755.1">
    <property type="nucleotide sequence ID" value="NZ_PIQF01000001.1"/>
</dbReference>
<organism evidence="1 2">
    <name type="scientific">Idiomarina seosinensis</name>
    <dbReference type="NCBI Taxonomy" id="281739"/>
    <lineage>
        <taxon>Bacteria</taxon>
        <taxon>Pseudomonadati</taxon>
        <taxon>Pseudomonadota</taxon>
        <taxon>Gammaproteobacteria</taxon>
        <taxon>Alteromonadales</taxon>
        <taxon>Idiomarinaceae</taxon>
        <taxon>Idiomarina</taxon>
    </lineage>
</organism>
<evidence type="ECO:0000313" key="1">
    <source>
        <dbReference type="EMBL" id="RUO77482.1"/>
    </source>
</evidence>
<gene>
    <name evidence="1" type="ORF">CWI81_03100</name>
</gene>
<accession>A0A432ZJN4</accession>
<reference evidence="1 2" key="1">
    <citation type="journal article" date="2011" name="Front. Microbiol.">
        <title>Genomic signatures of strain selection and enhancement in Bacillus atrophaeus var. globigii, a historical biowarfare simulant.</title>
        <authorList>
            <person name="Gibbons H.S."/>
            <person name="Broomall S.M."/>
            <person name="McNew L.A."/>
            <person name="Daligault H."/>
            <person name="Chapman C."/>
            <person name="Bruce D."/>
            <person name="Karavis M."/>
            <person name="Krepps M."/>
            <person name="McGregor P.A."/>
            <person name="Hong C."/>
            <person name="Park K.H."/>
            <person name="Akmal A."/>
            <person name="Feldman A."/>
            <person name="Lin J.S."/>
            <person name="Chang W.E."/>
            <person name="Higgs B.W."/>
            <person name="Demirev P."/>
            <person name="Lindquist J."/>
            <person name="Liem A."/>
            <person name="Fochler E."/>
            <person name="Read T.D."/>
            <person name="Tapia R."/>
            <person name="Johnson S."/>
            <person name="Bishop-Lilly K.A."/>
            <person name="Detter C."/>
            <person name="Han C."/>
            <person name="Sozhamannan S."/>
            <person name="Rosenzweig C.N."/>
            <person name="Skowronski E.W."/>
        </authorList>
    </citation>
    <scope>NUCLEOTIDE SEQUENCE [LARGE SCALE GENOMIC DNA]</scope>
    <source>
        <strain evidence="1 2">CL-SP19</strain>
    </source>
</reference>
<sequence>MTLHWIRHQTLTGWLKQHGQLLAANDKILLTDTALTELPATCDCGNAIYALSEESLATTLPDYIEQLDDKQWLELVLDCSQQLTW</sequence>
<dbReference type="EMBL" id="PIQF01000001">
    <property type="protein sequence ID" value="RUO77482.1"/>
    <property type="molecule type" value="Genomic_DNA"/>
</dbReference>
<dbReference type="AlphaFoldDB" id="A0A432ZJN4"/>
<dbReference type="InterPro" id="IPR027396">
    <property type="entry name" value="DsrEFH-like"/>
</dbReference>
<dbReference type="OrthoDB" id="6240821at2"/>